<evidence type="ECO:0000256" key="26">
    <source>
        <dbReference type="ARBA" id="ARBA00029723"/>
    </source>
</evidence>
<dbReference type="Pfam" id="PF01048">
    <property type="entry name" value="PNP_UDP_1"/>
    <property type="match status" value="1"/>
</dbReference>
<accession>U4UD54</accession>
<evidence type="ECO:0000256" key="6">
    <source>
        <dbReference type="ARBA" id="ARBA00013834"/>
    </source>
</evidence>
<evidence type="ECO:0000256" key="53">
    <source>
        <dbReference type="ARBA" id="ARBA00049372"/>
    </source>
</evidence>
<feature type="region of interest" description="Disordered" evidence="55">
    <location>
        <begin position="1"/>
        <end position="31"/>
    </location>
</feature>
<dbReference type="GO" id="GO:0004731">
    <property type="term" value="F:purine-nucleoside phosphorylase activity"/>
    <property type="evidence" value="ECO:0007669"/>
    <property type="project" value="UniProtKB-EC"/>
</dbReference>
<dbReference type="GO" id="GO:0004622">
    <property type="term" value="F:phosphatidylcholine lysophospholipase activity"/>
    <property type="evidence" value="ECO:0007669"/>
    <property type="project" value="UniProtKB-EC"/>
</dbReference>
<dbReference type="InterPro" id="IPR011270">
    <property type="entry name" value="Pur_Nuc_Pase_Ino/Guo-sp"/>
</dbReference>
<evidence type="ECO:0000256" key="11">
    <source>
        <dbReference type="ARBA" id="ARBA00022692"/>
    </source>
</evidence>
<feature type="non-terminal residue" evidence="57">
    <location>
        <position position="1"/>
    </location>
</feature>
<keyword evidence="9" id="KW-0328">Glycosyltransferase</keyword>
<dbReference type="EC" id="2.4.2.1" evidence="5"/>
<comment type="catalytic activity">
    <reaction evidence="23">
        <text>2'-deoxyguanosine + phosphate = 2-deoxy-alpha-D-ribose 1-phosphate + guanine</text>
        <dbReference type="Rhea" id="RHEA:27738"/>
        <dbReference type="ChEBI" id="CHEBI:16235"/>
        <dbReference type="ChEBI" id="CHEBI:17172"/>
        <dbReference type="ChEBI" id="CHEBI:43474"/>
        <dbReference type="ChEBI" id="CHEBI:57259"/>
        <dbReference type="EC" id="2.4.2.1"/>
    </reaction>
</comment>
<comment type="catalytic activity">
    <reaction evidence="47">
        <text>1-hexadecanoyl-sn-glycero-3-phosphocholine + H2O = sn-glycerol 3-phosphocholine + hexadecanoate + H(+)</text>
        <dbReference type="Rhea" id="RHEA:40435"/>
        <dbReference type="ChEBI" id="CHEBI:7896"/>
        <dbReference type="ChEBI" id="CHEBI:15377"/>
        <dbReference type="ChEBI" id="CHEBI:15378"/>
        <dbReference type="ChEBI" id="CHEBI:16870"/>
        <dbReference type="ChEBI" id="CHEBI:72998"/>
    </reaction>
    <physiologicalReaction direction="left-to-right" evidence="47">
        <dbReference type="Rhea" id="RHEA:40436"/>
    </physiologicalReaction>
</comment>
<comment type="catalytic activity">
    <reaction evidence="22">
        <text>inosine + phosphate = alpha-D-ribose 1-phosphate + hypoxanthine</text>
        <dbReference type="Rhea" id="RHEA:27646"/>
        <dbReference type="ChEBI" id="CHEBI:17368"/>
        <dbReference type="ChEBI" id="CHEBI:17596"/>
        <dbReference type="ChEBI" id="CHEBI:43474"/>
        <dbReference type="ChEBI" id="CHEBI:57720"/>
        <dbReference type="EC" id="2.4.2.1"/>
    </reaction>
</comment>
<dbReference type="InterPro" id="IPR036514">
    <property type="entry name" value="SGNH_hydro_sf"/>
</dbReference>
<evidence type="ECO:0000256" key="19">
    <source>
        <dbReference type="ARBA" id="ARBA00023369"/>
    </source>
</evidence>
<evidence type="ECO:0000256" key="34">
    <source>
        <dbReference type="ARBA" id="ARBA00047363"/>
    </source>
</evidence>
<keyword evidence="14" id="KW-0378">Hydrolase</keyword>
<feature type="compositionally biased region" description="Polar residues" evidence="55">
    <location>
        <begin position="21"/>
        <end position="30"/>
    </location>
</feature>
<evidence type="ECO:0000256" key="41">
    <source>
        <dbReference type="ARBA" id="ARBA00048227"/>
    </source>
</evidence>
<evidence type="ECO:0000256" key="40">
    <source>
        <dbReference type="ARBA" id="ARBA00048058"/>
    </source>
</evidence>
<keyword evidence="15" id="KW-1133">Transmembrane helix</keyword>
<evidence type="ECO:0000256" key="46">
    <source>
        <dbReference type="ARBA" id="ARBA00048613"/>
    </source>
</evidence>
<evidence type="ECO:0000256" key="14">
    <source>
        <dbReference type="ARBA" id="ARBA00022801"/>
    </source>
</evidence>
<keyword evidence="13" id="KW-0677">Repeat</keyword>
<comment type="subcellular location">
    <subcellularLocation>
        <location evidence="1">Apical cell membrane</location>
        <topology evidence="1">Single-pass type I membrane protein</topology>
    </subcellularLocation>
</comment>
<evidence type="ECO:0000256" key="28">
    <source>
        <dbReference type="ARBA" id="ARBA00031182"/>
    </source>
</evidence>
<dbReference type="UniPathway" id="UPA00606"/>
<evidence type="ECO:0000256" key="23">
    <source>
        <dbReference type="ARBA" id="ARBA00023929"/>
    </source>
</evidence>
<evidence type="ECO:0000256" key="12">
    <source>
        <dbReference type="ARBA" id="ARBA00022729"/>
    </source>
</evidence>
<evidence type="ECO:0000256" key="13">
    <source>
        <dbReference type="ARBA" id="ARBA00022737"/>
    </source>
</evidence>
<comment type="catalytic activity">
    <reaction evidence="20">
        <text>1-hexadecanoyl-2-(9Z,12Z-octadecadienoyl)-sn-glycero-3-phosphocholine + H2O = (9Z,12Z)-octadecadienoate + 1-hexadecanoyl-sn-glycero-3-phosphocholine + H(+)</text>
        <dbReference type="Rhea" id="RHEA:40811"/>
        <dbReference type="ChEBI" id="CHEBI:15377"/>
        <dbReference type="ChEBI" id="CHEBI:15378"/>
        <dbReference type="ChEBI" id="CHEBI:30245"/>
        <dbReference type="ChEBI" id="CHEBI:72998"/>
        <dbReference type="ChEBI" id="CHEBI:73002"/>
    </reaction>
    <physiologicalReaction direction="left-to-right" evidence="20">
        <dbReference type="Rhea" id="RHEA:40812"/>
    </physiologicalReaction>
</comment>
<evidence type="ECO:0000256" key="47">
    <source>
        <dbReference type="ARBA" id="ARBA00048656"/>
    </source>
</evidence>
<evidence type="ECO:0000256" key="4">
    <source>
        <dbReference type="ARBA" id="ARBA00009979"/>
    </source>
</evidence>
<dbReference type="FunFam" id="3.40.50.1110:FF:000005">
    <property type="entry name" value="Phospholipase B1"/>
    <property type="match status" value="1"/>
</dbReference>
<keyword evidence="8" id="KW-1003">Cell membrane</keyword>
<proteinExistence type="inferred from homology"/>
<evidence type="ECO:0000256" key="45">
    <source>
        <dbReference type="ARBA" id="ARBA00048454"/>
    </source>
</evidence>
<dbReference type="Proteomes" id="UP000030742">
    <property type="component" value="Unassembled WGS sequence"/>
</dbReference>
<dbReference type="PANTHER" id="PTHR11904:SF9">
    <property type="entry name" value="PURINE NUCLEOSIDE PHOSPHORYLASE-RELATED"/>
    <property type="match status" value="1"/>
</dbReference>
<dbReference type="PANTHER" id="PTHR11904">
    <property type="entry name" value="METHYLTHIOADENOSINE/PURINE NUCLEOSIDE PHOSPHORYLASE"/>
    <property type="match status" value="1"/>
</dbReference>
<evidence type="ECO:0000256" key="16">
    <source>
        <dbReference type="ARBA" id="ARBA00023098"/>
    </source>
</evidence>
<evidence type="ECO:0000256" key="10">
    <source>
        <dbReference type="ARBA" id="ARBA00022679"/>
    </source>
</evidence>
<dbReference type="OrthoDB" id="10261782at2759"/>
<evidence type="ECO:0000256" key="50">
    <source>
        <dbReference type="ARBA" id="ARBA00048872"/>
    </source>
</evidence>
<evidence type="ECO:0000256" key="36">
    <source>
        <dbReference type="ARBA" id="ARBA00047459"/>
    </source>
</evidence>
<comment type="catalytic activity">
    <reaction evidence="43">
        <text>1-octadecanoyl-2-(9Z,12Z)-octadecadienoyl-sn-glycerol + H2O = 1-octadecanoyl-sn-glycerol + (9Z,12Z)-octadecadienoate + H(+)</text>
        <dbReference type="Rhea" id="RHEA:40927"/>
        <dbReference type="ChEBI" id="CHEBI:15377"/>
        <dbReference type="ChEBI" id="CHEBI:15378"/>
        <dbReference type="ChEBI" id="CHEBI:30245"/>
        <dbReference type="ChEBI" id="CHEBI:75550"/>
        <dbReference type="ChEBI" id="CHEBI:77097"/>
    </reaction>
    <physiologicalReaction direction="left-to-right" evidence="43">
        <dbReference type="Rhea" id="RHEA:40928"/>
    </physiologicalReaction>
</comment>
<organism evidence="57 58">
    <name type="scientific">Dendroctonus ponderosae</name>
    <name type="common">Mountain pine beetle</name>
    <dbReference type="NCBI Taxonomy" id="77166"/>
    <lineage>
        <taxon>Eukaryota</taxon>
        <taxon>Metazoa</taxon>
        <taxon>Ecdysozoa</taxon>
        <taxon>Arthropoda</taxon>
        <taxon>Hexapoda</taxon>
        <taxon>Insecta</taxon>
        <taxon>Pterygota</taxon>
        <taxon>Neoptera</taxon>
        <taxon>Endopterygota</taxon>
        <taxon>Coleoptera</taxon>
        <taxon>Polyphaga</taxon>
        <taxon>Cucujiformia</taxon>
        <taxon>Curculionidae</taxon>
        <taxon>Scolytinae</taxon>
        <taxon>Dendroctonus</taxon>
    </lineage>
</organism>
<protein>
    <recommendedName>
        <fullName evidence="7">Phospholipase B1, membrane-associated</fullName>
        <ecNumber evidence="5">2.4.2.1</ecNumber>
    </recommendedName>
    <alternativeName>
        <fullName evidence="31">Inosine phosphorylase</fullName>
    </alternativeName>
    <alternativeName>
        <fullName evidence="27">Inosine-guanosine phosphorylase</fullName>
    </alternativeName>
    <alternativeName>
        <fullName evidence="26">Lysophospholipase</fullName>
    </alternativeName>
    <alternativeName>
        <fullName evidence="28">Phospholipase A2</fullName>
    </alternativeName>
    <alternativeName>
        <fullName evidence="30">Phospholipase B/lipase</fullName>
    </alternativeName>
    <alternativeName>
        <fullName evidence="6">Purine nucleoside phosphorylase</fullName>
    </alternativeName>
    <alternativeName>
        <fullName evidence="29">Triacylglycerol lipase</fullName>
    </alternativeName>
</protein>
<comment type="catalytic activity">
    <reaction evidence="45">
        <text>a 1-acyl-sn-glycero-3-phosphocholine + H2O = sn-glycerol 3-phosphocholine + a fatty acid + H(+)</text>
        <dbReference type="Rhea" id="RHEA:15177"/>
        <dbReference type="ChEBI" id="CHEBI:15377"/>
        <dbReference type="ChEBI" id="CHEBI:15378"/>
        <dbReference type="ChEBI" id="CHEBI:16870"/>
        <dbReference type="ChEBI" id="CHEBI:28868"/>
        <dbReference type="ChEBI" id="CHEBI:58168"/>
        <dbReference type="EC" id="3.1.1.5"/>
    </reaction>
    <physiologicalReaction direction="left-to-right" evidence="45">
        <dbReference type="Rhea" id="RHEA:15178"/>
    </physiologicalReaction>
</comment>
<dbReference type="Pfam" id="PF00657">
    <property type="entry name" value="Lipase_GDSL"/>
    <property type="match status" value="1"/>
</dbReference>
<dbReference type="GO" id="GO:0016324">
    <property type="term" value="C:apical plasma membrane"/>
    <property type="evidence" value="ECO:0007669"/>
    <property type="project" value="UniProtKB-SubCell"/>
</dbReference>
<comment type="catalytic activity">
    <reaction evidence="54">
        <text>2-(9Z-octadecenoyl)-glycerol + H2O = glycerol + (9Z)-octadecenoate + H(+)</text>
        <dbReference type="Rhea" id="RHEA:38491"/>
        <dbReference type="ChEBI" id="CHEBI:15377"/>
        <dbReference type="ChEBI" id="CHEBI:15378"/>
        <dbReference type="ChEBI" id="CHEBI:17754"/>
        <dbReference type="ChEBI" id="CHEBI:30823"/>
        <dbReference type="ChEBI" id="CHEBI:73990"/>
    </reaction>
    <physiologicalReaction direction="left-to-right" evidence="54">
        <dbReference type="Rhea" id="RHEA:38492"/>
    </physiologicalReaction>
</comment>
<comment type="similarity">
    <text evidence="4">Belongs to the 'GDSL' lipolytic enzyme family. Phospholipase B1 subfamily.</text>
</comment>
<dbReference type="GO" id="GO:0004806">
    <property type="term" value="F:triacylglycerol lipase activity"/>
    <property type="evidence" value="ECO:0007669"/>
    <property type="project" value="UniProtKB-EC"/>
</dbReference>
<comment type="catalytic activity">
    <reaction evidence="38">
        <text>1-hexadecanoyl-2-(9Z-octadecenoyl)-sn-glycero-3-phospho-(1'-sn-glycerol) + H2O = 1-hexadecanoyl-sn-glycero-3-phospho-(1'-sn-glycerol) + (9Z)-octadecenoate + H(+)</text>
        <dbReference type="Rhea" id="RHEA:40919"/>
        <dbReference type="ChEBI" id="CHEBI:15377"/>
        <dbReference type="ChEBI" id="CHEBI:15378"/>
        <dbReference type="ChEBI" id="CHEBI:30823"/>
        <dbReference type="ChEBI" id="CHEBI:72841"/>
        <dbReference type="ChEBI" id="CHEBI:75158"/>
    </reaction>
    <physiologicalReaction direction="left-to-right" evidence="38">
        <dbReference type="Rhea" id="RHEA:40920"/>
    </physiologicalReaction>
</comment>
<evidence type="ECO:0000256" key="48">
    <source>
        <dbReference type="ARBA" id="ARBA00048699"/>
    </source>
</evidence>
<keyword evidence="18" id="KW-0325">Glycoprotein</keyword>
<comment type="catalytic activity">
    <reaction evidence="36">
        <text>1-hexadecanoyl-2-(9Z)-octadecenoyl-3-octadecanoyl-sn-glycerol + H2O = 1-hexadecanoyl-2-(9Z-octadecenoyl)-sn-glycerol + octadecanoate + H(+)</text>
        <dbReference type="Rhea" id="RHEA:41111"/>
        <dbReference type="ChEBI" id="CHEBI:15377"/>
        <dbReference type="ChEBI" id="CHEBI:15378"/>
        <dbReference type="ChEBI" id="CHEBI:25629"/>
        <dbReference type="ChEBI" id="CHEBI:75466"/>
        <dbReference type="ChEBI" id="CHEBI:77623"/>
    </reaction>
    <physiologicalReaction direction="left-to-right" evidence="36">
        <dbReference type="Rhea" id="RHEA:41112"/>
    </physiologicalReaction>
</comment>
<evidence type="ECO:0000256" key="21">
    <source>
        <dbReference type="ARBA" id="ARBA00023422"/>
    </source>
</evidence>
<evidence type="ECO:0000256" key="5">
    <source>
        <dbReference type="ARBA" id="ARBA00011886"/>
    </source>
</evidence>
<dbReference type="CDD" id="cd09009">
    <property type="entry name" value="PNP-EcPNPII_like"/>
    <property type="match status" value="1"/>
</dbReference>
<comment type="catalytic activity">
    <reaction evidence="44">
        <text>1,2,3-tri-(9Z-octadecenoyl)-glycerol + H2O = di-(9Z)-octadecenoylglycerol + (9Z)-octadecenoate + H(+)</text>
        <dbReference type="Rhea" id="RHEA:38575"/>
        <dbReference type="ChEBI" id="CHEBI:15377"/>
        <dbReference type="ChEBI" id="CHEBI:15378"/>
        <dbReference type="ChEBI" id="CHEBI:30823"/>
        <dbReference type="ChEBI" id="CHEBI:53753"/>
        <dbReference type="ChEBI" id="CHEBI:75945"/>
    </reaction>
    <physiologicalReaction direction="left-to-right" evidence="44">
        <dbReference type="Rhea" id="RHEA:38576"/>
    </physiologicalReaction>
</comment>
<comment type="function">
    <text evidence="32">Calcium-independent membrane-associated phospholipase that catalyzes complete diacylation of phospholipids by hydrolyzing both sn-1 and sn-2 fatty acyl chains attached to the glycerol backbone (phospholipase B activity). Has dual phospholipase and lysophospholipase activities toward diacylphospholipids. Preferentially cleaves sn-2 ester bonds over sn-1 bonds. Acts as a lipase toward glycerolipid substrates. Hydrolyzes fatty acyl chains of diacylglycerols with preference for the sn-2 position and of triacylglycerols with not positional selectivity. May also hydrolyze long chain retinyl esters such as retinyl palmitate. May contribute to digestion of dietary phospholipids, glycerolipids and retinoids, facilitating lipid absorption at the brush border.</text>
</comment>
<evidence type="ECO:0000256" key="8">
    <source>
        <dbReference type="ARBA" id="ARBA00022475"/>
    </source>
</evidence>
<dbReference type="Gene3D" id="3.40.50.1110">
    <property type="entry name" value="SGNH hydrolase"/>
    <property type="match status" value="1"/>
</dbReference>
<dbReference type="GO" id="GO:0004623">
    <property type="term" value="F:phospholipase A2 activity"/>
    <property type="evidence" value="ECO:0007669"/>
    <property type="project" value="UniProtKB-EC"/>
</dbReference>
<evidence type="ECO:0000256" key="43">
    <source>
        <dbReference type="ARBA" id="ARBA00048374"/>
    </source>
</evidence>
<evidence type="ECO:0000256" key="42">
    <source>
        <dbReference type="ARBA" id="ARBA00048362"/>
    </source>
</evidence>
<evidence type="ECO:0000256" key="30">
    <source>
        <dbReference type="ARBA" id="ARBA00033022"/>
    </source>
</evidence>
<evidence type="ECO:0000256" key="22">
    <source>
        <dbReference type="ARBA" id="ARBA00023918"/>
    </source>
</evidence>
<comment type="catalytic activity">
    <reaction evidence="40">
        <text>1,2-di-(9Z-octadecenoyl)-sn-glycero-3-phosphocholine + H2O = 1-(9Z-octadecenoyl)-sn-glycero-3-phosphocholine + (9Z)-octadecenoate + H(+)</text>
        <dbReference type="Rhea" id="RHEA:40923"/>
        <dbReference type="ChEBI" id="CHEBI:15377"/>
        <dbReference type="ChEBI" id="CHEBI:15378"/>
        <dbReference type="ChEBI" id="CHEBI:28610"/>
        <dbReference type="ChEBI" id="CHEBI:30823"/>
        <dbReference type="ChEBI" id="CHEBI:74669"/>
    </reaction>
    <physiologicalReaction direction="left-to-right" evidence="40">
        <dbReference type="Rhea" id="RHEA:40924"/>
    </physiologicalReaction>
</comment>
<dbReference type="GO" id="GO:0006629">
    <property type="term" value="P:lipid metabolic process"/>
    <property type="evidence" value="ECO:0007669"/>
    <property type="project" value="UniProtKB-KW"/>
</dbReference>
<dbReference type="CDD" id="cd01824">
    <property type="entry name" value="Phospholipase_B_like"/>
    <property type="match status" value="1"/>
</dbReference>
<evidence type="ECO:0000256" key="17">
    <source>
        <dbReference type="ARBA" id="ARBA00023136"/>
    </source>
</evidence>
<evidence type="ECO:0000256" key="31">
    <source>
        <dbReference type="ARBA" id="ARBA00033072"/>
    </source>
</evidence>
<comment type="catalytic activity">
    <reaction evidence="50">
        <text>1-O-hexadecyl-2-(9Z)-octadecenoyl-sn-glycero-3-phosphocholine + H2O = 1-O-hexadecyl-sn-glycero-3-phosphocholine + (9Z)-octadecenoate + H(+)</text>
        <dbReference type="Rhea" id="RHEA:40915"/>
        <dbReference type="ChEBI" id="CHEBI:15377"/>
        <dbReference type="ChEBI" id="CHEBI:15378"/>
        <dbReference type="ChEBI" id="CHEBI:30823"/>
        <dbReference type="ChEBI" id="CHEBI:34112"/>
        <dbReference type="ChEBI" id="CHEBI:64496"/>
    </reaction>
    <physiologicalReaction direction="left-to-right" evidence="50">
        <dbReference type="Rhea" id="RHEA:40916"/>
    </physiologicalReaction>
</comment>
<comment type="catalytic activity">
    <reaction evidence="41">
        <text>1,2-dihexadecanoyl-sn-glycero-3-phosphocholine + H2O = 1-hexadecanoyl-sn-glycero-3-phosphocholine + hexadecanoate + H(+)</text>
        <dbReference type="Rhea" id="RHEA:41223"/>
        <dbReference type="ChEBI" id="CHEBI:7896"/>
        <dbReference type="ChEBI" id="CHEBI:15377"/>
        <dbReference type="ChEBI" id="CHEBI:15378"/>
        <dbReference type="ChEBI" id="CHEBI:72998"/>
        <dbReference type="ChEBI" id="CHEBI:72999"/>
    </reaction>
    <physiologicalReaction direction="left-to-right" evidence="41">
        <dbReference type="Rhea" id="RHEA:41224"/>
    </physiologicalReaction>
</comment>
<dbReference type="InterPro" id="IPR011268">
    <property type="entry name" value="Purine_phosphorylase"/>
</dbReference>
<evidence type="ECO:0000256" key="33">
    <source>
        <dbReference type="ARBA" id="ARBA00047324"/>
    </source>
</evidence>
<comment type="catalytic activity">
    <reaction evidence="42">
        <text>1-hexadecanoyl-2-(9Z,12Z-octadecadienoyl)-sn-glycero-3-phosphocholine + H2O = 2-(9Z,12Z-octadecadienoyl)-sn-glycero-3-phosphocholine + hexadecanoate + H(+)</text>
        <dbReference type="Rhea" id="RHEA:40971"/>
        <dbReference type="ChEBI" id="CHEBI:7896"/>
        <dbReference type="ChEBI" id="CHEBI:15377"/>
        <dbReference type="ChEBI" id="CHEBI:15378"/>
        <dbReference type="ChEBI" id="CHEBI:73002"/>
        <dbReference type="ChEBI" id="CHEBI:76084"/>
    </reaction>
    <physiologicalReaction direction="left-to-right" evidence="42">
        <dbReference type="Rhea" id="RHEA:40972"/>
    </physiologicalReaction>
</comment>
<comment type="catalytic activity">
    <reaction evidence="37">
        <text>2,3-di-(9Z)-octadecenoyl-sn-glycerol + H2O = 3-(9Z-octadecenoyl)-sn-glycerol + (9Z)-octadecenoate + H(+)</text>
        <dbReference type="Rhea" id="RHEA:42604"/>
        <dbReference type="ChEBI" id="CHEBI:15377"/>
        <dbReference type="ChEBI" id="CHEBI:15378"/>
        <dbReference type="ChEBI" id="CHEBI:30823"/>
        <dbReference type="ChEBI" id="CHEBI:75824"/>
        <dbReference type="ChEBI" id="CHEBI:75938"/>
    </reaction>
    <physiologicalReaction direction="left-to-right" evidence="37">
        <dbReference type="Rhea" id="RHEA:42605"/>
    </physiologicalReaction>
</comment>
<gene>
    <name evidence="57" type="ORF">D910_05233</name>
</gene>
<dbReference type="InterPro" id="IPR000845">
    <property type="entry name" value="Nucleoside_phosphorylase_d"/>
</dbReference>
<dbReference type="SUPFAM" id="SSF52266">
    <property type="entry name" value="SGNH hydrolase"/>
    <property type="match status" value="1"/>
</dbReference>
<evidence type="ECO:0000256" key="38">
    <source>
        <dbReference type="ARBA" id="ARBA00048015"/>
    </source>
</evidence>
<dbReference type="GO" id="GO:0009116">
    <property type="term" value="P:nucleoside metabolic process"/>
    <property type="evidence" value="ECO:0007669"/>
    <property type="project" value="InterPro"/>
</dbReference>
<evidence type="ECO:0000256" key="1">
    <source>
        <dbReference type="ARBA" id="ARBA00004247"/>
    </source>
</evidence>
<evidence type="ECO:0000256" key="15">
    <source>
        <dbReference type="ARBA" id="ARBA00022989"/>
    </source>
</evidence>
<dbReference type="NCBIfam" id="TIGR01700">
    <property type="entry name" value="PNPH"/>
    <property type="match status" value="1"/>
</dbReference>
<comment type="catalytic activity">
    <reaction evidence="48">
        <text>1-hexadecanoyl-2-(9Z-octadecenoyl)-sn-glycero-3-phosphocholine + H2O = 1-hexadecanoyl-sn-glycero-3-phosphocholine + (9Z)-octadecenoate + H(+)</text>
        <dbReference type="Rhea" id="RHEA:38779"/>
        <dbReference type="ChEBI" id="CHEBI:15377"/>
        <dbReference type="ChEBI" id="CHEBI:15378"/>
        <dbReference type="ChEBI" id="CHEBI:30823"/>
        <dbReference type="ChEBI" id="CHEBI:72998"/>
        <dbReference type="ChEBI" id="CHEBI:73001"/>
    </reaction>
    <physiologicalReaction direction="left-to-right" evidence="48">
        <dbReference type="Rhea" id="RHEA:38780"/>
    </physiologicalReaction>
</comment>
<dbReference type="SUPFAM" id="SSF53167">
    <property type="entry name" value="Purine and uridine phosphorylases"/>
    <property type="match status" value="1"/>
</dbReference>
<dbReference type="EMBL" id="KB632003">
    <property type="protein sequence ID" value="ERL87845.1"/>
    <property type="molecule type" value="Genomic_DNA"/>
</dbReference>
<evidence type="ECO:0000256" key="51">
    <source>
        <dbReference type="ARBA" id="ARBA00048939"/>
    </source>
</evidence>
<keyword evidence="16" id="KW-0443">Lipid metabolism</keyword>
<comment type="catalytic activity">
    <reaction evidence="49">
        <text>1,3-dihexadecanoyl-2-(9Z-octadecenoyl)glycerol + H2O = 1,3-dihexadecanoylglycerol + (9Z)-octadecenoate + H(+)</text>
        <dbReference type="Rhea" id="RHEA:40983"/>
        <dbReference type="ChEBI" id="CHEBI:15377"/>
        <dbReference type="ChEBI" id="CHEBI:15378"/>
        <dbReference type="ChEBI" id="CHEBI:30823"/>
        <dbReference type="ChEBI" id="CHEBI:75688"/>
        <dbReference type="ChEBI" id="CHEBI:77619"/>
    </reaction>
    <physiologicalReaction direction="left-to-right" evidence="49">
        <dbReference type="Rhea" id="RHEA:40984"/>
    </physiologicalReaction>
</comment>
<dbReference type="InterPro" id="IPR035547">
    <property type="entry name" value="Phospholipase_B"/>
</dbReference>
<dbReference type="STRING" id="77166.U4UD54"/>
<comment type="catalytic activity">
    <reaction evidence="33">
        <text>1-hexadecanoyl-2-(9Z)-octadecenoyl-3-octadecanoyl-sn-glycerol + H2O = 2-(9Z-octadecenoyl)-3-octadecanoyl-sn-glycerol + hexadecanoate + H(+)</text>
        <dbReference type="Rhea" id="RHEA:41107"/>
        <dbReference type="ChEBI" id="CHEBI:7896"/>
        <dbReference type="ChEBI" id="CHEBI:15377"/>
        <dbReference type="ChEBI" id="CHEBI:15378"/>
        <dbReference type="ChEBI" id="CHEBI:75558"/>
        <dbReference type="ChEBI" id="CHEBI:77623"/>
    </reaction>
    <physiologicalReaction direction="left-to-right" evidence="33">
        <dbReference type="Rhea" id="RHEA:41108"/>
    </physiologicalReaction>
</comment>
<feature type="domain" description="Nucleoside phosphorylase" evidence="56">
    <location>
        <begin position="385"/>
        <end position="639"/>
    </location>
</feature>
<comment type="catalytic activity">
    <reaction evidence="35">
        <text>1-(9Z-octadecenoyl)-glycerol + H2O = glycerol + (9Z)-octadecenoate + H(+)</text>
        <dbReference type="Rhea" id="RHEA:38487"/>
        <dbReference type="ChEBI" id="CHEBI:15377"/>
        <dbReference type="ChEBI" id="CHEBI:15378"/>
        <dbReference type="ChEBI" id="CHEBI:17754"/>
        <dbReference type="ChEBI" id="CHEBI:30823"/>
        <dbReference type="ChEBI" id="CHEBI:75342"/>
    </reaction>
    <physiologicalReaction direction="left-to-right" evidence="35">
        <dbReference type="Rhea" id="RHEA:38488"/>
    </physiologicalReaction>
</comment>
<comment type="catalytic activity">
    <reaction evidence="46">
        <text>1-hexadecanoyl-2-(9Z-octadecenoyl)-sn-glycero-3-phosphoethanolamine + H2O = 1-hexadecanoyl-sn-glycero-3-phosphoethanolamine + (9Z)-octadecenoate + H(+)</text>
        <dbReference type="Rhea" id="RHEA:40911"/>
        <dbReference type="ChEBI" id="CHEBI:15377"/>
        <dbReference type="ChEBI" id="CHEBI:15378"/>
        <dbReference type="ChEBI" id="CHEBI:30823"/>
        <dbReference type="ChEBI" id="CHEBI:73004"/>
        <dbReference type="ChEBI" id="CHEBI:73007"/>
    </reaction>
    <physiologicalReaction direction="left-to-right" evidence="46">
        <dbReference type="Rhea" id="RHEA:40912"/>
    </physiologicalReaction>
</comment>
<name>U4UD54_DENPD</name>
<comment type="similarity">
    <text evidence="3">Belongs to the PNP/MTAP phosphorylase family.</text>
</comment>
<dbReference type="GO" id="GO:0005737">
    <property type="term" value="C:cytoplasm"/>
    <property type="evidence" value="ECO:0007669"/>
    <property type="project" value="TreeGrafter"/>
</dbReference>
<comment type="catalytic activity">
    <reaction evidence="21">
        <text>a 1,2-diacyl-sn-glycero-3-phosphocholine + H2O = a 1-acyl-sn-glycero-3-phosphocholine + a fatty acid + H(+)</text>
        <dbReference type="Rhea" id="RHEA:15801"/>
        <dbReference type="ChEBI" id="CHEBI:15377"/>
        <dbReference type="ChEBI" id="CHEBI:15378"/>
        <dbReference type="ChEBI" id="CHEBI:28868"/>
        <dbReference type="ChEBI" id="CHEBI:57643"/>
        <dbReference type="ChEBI" id="CHEBI:58168"/>
        <dbReference type="EC" id="3.1.1.4"/>
    </reaction>
    <physiologicalReaction direction="left-to-right" evidence="21">
        <dbReference type="Rhea" id="RHEA:15802"/>
    </physiologicalReaction>
</comment>
<dbReference type="AlphaFoldDB" id="U4UD54"/>
<dbReference type="InterPro" id="IPR035994">
    <property type="entry name" value="Nucleoside_phosphorylase_sf"/>
</dbReference>
<reference evidence="57 58" key="1">
    <citation type="journal article" date="2013" name="Genome Biol.">
        <title>Draft genome of the mountain pine beetle, Dendroctonus ponderosae Hopkins, a major forest pest.</title>
        <authorList>
            <person name="Keeling C.I."/>
            <person name="Yuen M.M."/>
            <person name="Liao N.Y."/>
            <person name="Docking T.R."/>
            <person name="Chan S.K."/>
            <person name="Taylor G.A."/>
            <person name="Palmquist D.L."/>
            <person name="Jackman S.D."/>
            <person name="Nguyen A."/>
            <person name="Li M."/>
            <person name="Henderson H."/>
            <person name="Janes J.K."/>
            <person name="Zhao Y."/>
            <person name="Pandoh P."/>
            <person name="Moore R."/>
            <person name="Sperling F.A."/>
            <person name="Huber D.P."/>
            <person name="Birol I."/>
            <person name="Jones S.J."/>
            <person name="Bohlmann J."/>
        </authorList>
    </citation>
    <scope>NUCLEOTIDE SEQUENCE</scope>
</reference>
<evidence type="ECO:0000313" key="57">
    <source>
        <dbReference type="EMBL" id="ERL87845.1"/>
    </source>
</evidence>
<evidence type="ECO:0000256" key="27">
    <source>
        <dbReference type="ARBA" id="ARBA00031036"/>
    </source>
</evidence>
<dbReference type="FunFam" id="3.40.50.1580:FF:000004">
    <property type="entry name" value="Purine nucleoside phosphorylase"/>
    <property type="match status" value="1"/>
</dbReference>
<comment type="catalytic activity">
    <reaction evidence="53">
        <text>1,3-di-(9Z-octadecenoyl)-glycerol + H2O = 1-(9Z-octadecenoyl)-glycerol + (9Z)-octadecenoate + H(+)</text>
        <dbReference type="Rhea" id="RHEA:39939"/>
        <dbReference type="ChEBI" id="CHEBI:15377"/>
        <dbReference type="ChEBI" id="CHEBI:15378"/>
        <dbReference type="ChEBI" id="CHEBI:30823"/>
        <dbReference type="ChEBI" id="CHEBI:75342"/>
        <dbReference type="ChEBI" id="CHEBI:75735"/>
    </reaction>
    <physiologicalReaction direction="left-to-right" evidence="53">
        <dbReference type="Rhea" id="RHEA:39940"/>
    </physiologicalReaction>
</comment>
<evidence type="ECO:0000256" key="9">
    <source>
        <dbReference type="ARBA" id="ARBA00022676"/>
    </source>
</evidence>
<evidence type="ECO:0000256" key="55">
    <source>
        <dbReference type="SAM" id="MobiDB-lite"/>
    </source>
</evidence>
<evidence type="ECO:0000256" key="32">
    <source>
        <dbReference type="ARBA" id="ARBA00045916"/>
    </source>
</evidence>
<keyword evidence="17" id="KW-0472">Membrane</keyword>
<evidence type="ECO:0000256" key="54">
    <source>
        <dbReference type="ARBA" id="ARBA00049461"/>
    </source>
</evidence>
<keyword evidence="11" id="KW-0812">Transmembrane</keyword>
<evidence type="ECO:0000256" key="25">
    <source>
        <dbReference type="ARBA" id="ARBA00023970"/>
    </source>
</evidence>
<comment type="catalytic activity">
    <reaction evidence="34">
        <text>1,3-dihexadecanoyl-2-(9Z-octadecenoyl)glycerol + H2O = 1-hexadecanoyl-2-(9Z-octadecenoyl)-glycerol + hexadecanoate + H(+)</text>
        <dbReference type="Rhea" id="RHEA:40979"/>
        <dbReference type="ChEBI" id="CHEBI:7896"/>
        <dbReference type="ChEBI" id="CHEBI:15377"/>
        <dbReference type="ChEBI" id="CHEBI:15378"/>
        <dbReference type="ChEBI" id="CHEBI:75585"/>
        <dbReference type="ChEBI" id="CHEBI:75688"/>
    </reaction>
    <physiologicalReaction direction="left-to-right" evidence="34">
        <dbReference type="Rhea" id="RHEA:40980"/>
    </physiologicalReaction>
</comment>
<comment type="catalytic activity">
    <reaction evidence="24">
        <text>2'-deoxyinosine + phosphate = 2-deoxy-alpha-D-ribose 1-phosphate + hypoxanthine</text>
        <dbReference type="Rhea" id="RHEA:27750"/>
        <dbReference type="ChEBI" id="CHEBI:17368"/>
        <dbReference type="ChEBI" id="CHEBI:28997"/>
        <dbReference type="ChEBI" id="CHEBI:43474"/>
        <dbReference type="ChEBI" id="CHEBI:57259"/>
        <dbReference type="EC" id="2.4.2.1"/>
    </reaction>
</comment>
<evidence type="ECO:0000259" key="56">
    <source>
        <dbReference type="Pfam" id="PF01048"/>
    </source>
</evidence>
<evidence type="ECO:0000256" key="20">
    <source>
        <dbReference type="ARBA" id="ARBA00023408"/>
    </source>
</evidence>
<comment type="catalytic activity">
    <reaction evidence="39">
        <text>a 1-O-alkyl-2-acyl-sn-glycero-3-phosphocholine + H2O = a 1-O-alkyl-sn-glycero-3-phosphocholine + a fatty acid + H(+)</text>
        <dbReference type="Rhea" id="RHEA:36231"/>
        <dbReference type="ChEBI" id="CHEBI:15377"/>
        <dbReference type="ChEBI" id="CHEBI:15378"/>
        <dbReference type="ChEBI" id="CHEBI:28868"/>
        <dbReference type="ChEBI" id="CHEBI:30909"/>
        <dbReference type="ChEBI" id="CHEBI:36702"/>
        <dbReference type="EC" id="3.1.1.4"/>
    </reaction>
    <physiologicalReaction direction="left-to-right" evidence="39">
        <dbReference type="Rhea" id="RHEA:36232"/>
    </physiologicalReaction>
</comment>
<comment type="catalytic activity">
    <reaction evidence="25">
        <text>guanosine + phosphate = alpha-D-ribose 1-phosphate + guanine</text>
        <dbReference type="Rhea" id="RHEA:13233"/>
        <dbReference type="ChEBI" id="CHEBI:16235"/>
        <dbReference type="ChEBI" id="CHEBI:16750"/>
        <dbReference type="ChEBI" id="CHEBI:43474"/>
        <dbReference type="ChEBI" id="CHEBI:57720"/>
        <dbReference type="EC" id="2.4.2.1"/>
    </reaction>
</comment>
<keyword evidence="12" id="KW-0732">Signal</keyword>
<dbReference type="NCBIfam" id="NF006054">
    <property type="entry name" value="PRK08202.1"/>
    <property type="match status" value="1"/>
</dbReference>
<evidence type="ECO:0000256" key="3">
    <source>
        <dbReference type="ARBA" id="ARBA00006751"/>
    </source>
</evidence>
<evidence type="ECO:0000256" key="37">
    <source>
        <dbReference type="ARBA" id="ARBA00048011"/>
    </source>
</evidence>
<evidence type="ECO:0000256" key="7">
    <source>
        <dbReference type="ARBA" id="ARBA00015133"/>
    </source>
</evidence>
<evidence type="ECO:0000256" key="39">
    <source>
        <dbReference type="ARBA" id="ARBA00048049"/>
    </source>
</evidence>
<sequence length="646" mass="71651">KRQQGPQGAQFPCSHRDLPARSQTRPQSVHQLRPGDIDVVGAIGDSLTAGFGVEVDSLLALLHEARGSSFSIGGAGTWQTHLTLPNILKQFNPHLYGYSLNAITTDGKSKFNVAEGGAISNDMPFMARVLVDRIKRDKHVDLENDWKMISVFIGHNDLCSDACYKRDFQKVLANHEADMLETLRTFRNHLPRTVINLIPPIHLKILLDMTDKPASCIVPHIISCPCLIGLPHRHLVPQMMRLMDQWQALDLQIANYPEFDSDQFTIIAHKFTLNFTLPRLKNGGMDYGYTAADCFHASQRGHAKVSLALYAQLRKTKFNLKYPLDSDCYRLVIIRLAILTSPQSIAVSGTEQLVEMSALPADEFNRGFIEESARFIRSRVPVAPKLLIICGSGLGGLADTLEKPVTLSYDEIPNFPQSTVPGHAGELIFGTLANVPVACMKGRFHYYEGYSLQKVTTPIRIMQLLGIKGLIVTNAAGSVNKAYQVGDIMLIKDHLNFFAFGGRHPLRGPNDPQFGARFFPMNRAYDRALLQVGKRAAAEVGLANHCHEGVYGIYSGPNYETVAEIKYLQLVGVDAIGMSTVPEVLVAKHCGLRVFGFSFITNKCVDSYEEAEEPNHAHILDVVQAKAEKLKNLVIKFVEHTSAQWL</sequence>
<evidence type="ECO:0000256" key="2">
    <source>
        <dbReference type="ARBA" id="ARBA00005058"/>
    </source>
</evidence>
<evidence type="ECO:0000256" key="24">
    <source>
        <dbReference type="ARBA" id="ARBA00023950"/>
    </source>
</evidence>
<evidence type="ECO:0000256" key="52">
    <source>
        <dbReference type="ARBA" id="ARBA00049363"/>
    </source>
</evidence>
<evidence type="ECO:0000256" key="35">
    <source>
        <dbReference type="ARBA" id="ARBA00047438"/>
    </source>
</evidence>
<evidence type="ECO:0000256" key="49">
    <source>
        <dbReference type="ARBA" id="ARBA00048869"/>
    </source>
</evidence>
<comment type="catalytic activity">
    <reaction evidence="52">
        <text>1,2-dihexadecanoyl-sn-glycero-3-phosphocholine + 2 H2O = sn-glycerol 3-phosphocholine + 2 hexadecanoate + 2 H(+)</text>
        <dbReference type="Rhea" id="RHEA:40975"/>
        <dbReference type="ChEBI" id="CHEBI:7896"/>
        <dbReference type="ChEBI" id="CHEBI:15377"/>
        <dbReference type="ChEBI" id="CHEBI:15378"/>
        <dbReference type="ChEBI" id="CHEBI:16870"/>
        <dbReference type="ChEBI" id="CHEBI:72999"/>
    </reaction>
    <physiologicalReaction direction="left-to-right" evidence="52">
        <dbReference type="Rhea" id="RHEA:40976"/>
    </physiologicalReaction>
</comment>
<dbReference type="InterPro" id="IPR001087">
    <property type="entry name" value="GDSL"/>
</dbReference>
<dbReference type="Gene3D" id="3.40.50.1580">
    <property type="entry name" value="Nucleoside phosphorylase domain"/>
    <property type="match status" value="1"/>
</dbReference>
<comment type="catalytic activity">
    <reaction evidence="51">
        <text>1-hexadecanoyl-2-(9Z)-octadecenoyl-3-octadecanoyl-sn-glycerol + H2O = 1-hexadecanoyl-3-octadecanoyl-sn-glycerol + (9Z)-octadecenoate + H(+)</text>
        <dbReference type="Rhea" id="RHEA:41103"/>
        <dbReference type="ChEBI" id="CHEBI:15377"/>
        <dbReference type="ChEBI" id="CHEBI:15378"/>
        <dbReference type="ChEBI" id="CHEBI:30823"/>
        <dbReference type="ChEBI" id="CHEBI:77623"/>
        <dbReference type="ChEBI" id="CHEBI:77624"/>
    </reaction>
    <physiologicalReaction direction="left-to-right" evidence="51">
        <dbReference type="Rhea" id="RHEA:41104"/>
    </physiologicalReaction>
</comment>
<evidence type="ECO:0000256" key="44">
    <source>
        <dbReference type="ARBA" id="ARBA00048386"/>
    </source>
</evidence>
<comment type="catalytic activity">
    <reaction evidence="19">
        <text>a triacylglycerol + H2O = a diacylglycerol + a fatty acid + H(+)</text>
        <dbReference type="Rhea" id="RHEA:12044"/>
        <dbReference type="ChEBI" id="CHEBI:15377"/>
        <dbReference type="ChEBI" id="CHEBI:15378"/>
        <dbReference type="ChEBI" id="CHEBI:17855"/>
        <dbReference type="ChEBI" id="CHEBI:18035"/>
        <dbReference type="ChEBI" id="CHEBI:28868"/>
        <dbReference type="EC" id="3.1.1.3"/>
    </reaction>
    <physiologicalReaction direction="left-to-right" evidence="19">
        <dbReference type="Rhea" id="RHEA:12045"/>
    </physiologicalReaction>
</comment>
<evidence type="ECO:0000313" key="58">
    <source>
        <dbReference type="Proteomes" id="UP000030742"/>
    </source>
</evidence>
<dbReference type="NCBIfam" id="TIGR01697">
    <property type="entry name" value="PNPH-PUNA-XAPA"/>
    <property type="match status" value="1"/>
</dbReference>
<evidence type="ECO:0000256" key="18">
    <source>
        <dbReference type="ARBA" id="ARBA00023180"/>
    </source>
</evidence>
<comment type="pathway">
    <text evidence="2">Purine metabolism; purine nucleoside salvage.</text>
</comment>
<evidence type="ECO:0000256" key="29">
    <source>
        <dbReference type="ARBA" id="ARBA00031485"/>
    </source>
</evidence>
<keyword evidence="10" id="KW-0808">Transferase</keyword>